<keyword evidence="10 11" id="KW-0407">Ion channel</keyword>
<dbReference type="InterPro" id="IPR016449">
    <property type="entry name" value="K_chnl_inward-rec_Kir"/>
</dbReference>
<sequence>MVAGRRLQHSLSHMLGEPPSKPSRWKVLAYQNSLASDFQFHCMEMNWSSLIALVLLTYFCISMVFTGVFLLIAALWPGHEHLLGDLPPSMSPSEACFWFSTNNLITIGFGNLVPGSRVAGVVTSVEHFAGILLSSILLGLVVAKASLPSAKLVFSKAMLVTPRNGVPTLIARVCNTRGNYLLNPEIRMGYMRRAVTMEGELVGAHGNLDLHAIGFRPHELLAQGRPPQGRPGAPMETDSPPAMAPCFNISHVIDEHSPLYGKSLQDMQDELAAVYISVAATDDSSLQTIYAHATYHADDILWNHRFAQSCVEMDHLQTLCFDRFQLTAPLPGGSDDDSRSNTSRHSSMSNLTAADAPARHAEAAYTARDRLEHALAALEDGKSSVVEARACLTTLWEEVKRQWQHPRLTNQTLQGPIECLPCQSTSLLDAAPLVLSAHKAARVLGSGIQRCQSDFLSRG</sequence>
<evidence type="ECO:0000256" key="12">
    <source>
        <dbReference type="SAM" id="MobiDB-lite"/>
    </source>
</evidence>
<dbReference type="Pfam" id="PF17655">
    <property type="entry name" value="IRK_C"/>
    <property type="match status" value="2"/>
</dbReference>
<feature type="transmembrane region" description="Helical" evidence="13">
    <location>
        <begin position="128"/>
        <end position="147"/>
    </location>
</feature>
<keyword evidence="7 13" id="KW-1133">Transmembrane helix</keyword>
<dbReference type="GO" id="GO:0034702">
    <property type="term" value="C:monoatomic ion channel complex"/>
    <property type="evidence" value="ECO:0007669"/>
    <property type="project" value="UniProtKB-KW"/>
</dbReference>
<evidence type="ECO:0000256" key="3">
    <source>
        <dbReference type="ARBA" id="ARBA00022538"/>
    </source>
</evidence>
<proteinExistence type="inferred from homology"/>
<dbReference type="EMBL" id="JALJOU010000117">
    <property type="protein sequence ID" value="KAK9819555.1"/>
    <property type="molecule type" value="Genomic_DNA"/>
</dbReference>
<dbReference type="AlphaFoldDB" id="A0AAW1QDS6"/>
<evidence type="ECO:0000256" key="2">
    <source>
        <dbReference type="ARBA" id="ARBA00022448"/>
    </source>
</evidence>
<dbReference type="Gene3D" id="2.60.40.1400">
    <property type="entry name" value="G protein-activated inward rectifier potassium channel 1"/>
    <property type="match status" value="1"/>
</dbReference>
<dbReference type="InterPro" id="IPR014756">
    <property type="entry name" value="Ig_E-set"/>
</dbReference>
<dbReference type="InterPro" id="IPR041647">
    <property type="entry name" value="IRK_C"/>
</dbReference>
<evidence type="ECO:0000256" key="11">
    <source>
        <dbReference type="RuleBase" id="RU003822"/>
    </source>
</evidence>
<keyword evidence="17" id="KW-1185">Reference proteome</keyword>
<keyword evidence="4 11" id="KW-0812">Transmembrane</keyword>
<comment type="caution">
    <text evidence="16">The sequence shown here is derived from an EMBL/GenBank/DDBJ whole genome shotgun (WGS) entry which is preliminary data.</text>
</comment>
<evidence type="ECO:0000256" key="13">
    <source>
        <dbReference type="SAM" id="Phobius"/>
    </source>
</evidence>
<dbReference type="PANTHER" id="PTHR11767:SF102">
    <property type="entry name" value="INWARDLY RECTIFYING POTASSIUM CHANNEL 1, ISOFORM F"/>
    <property type="match status" value="1"/>
</dbReference>
<dbReference type="GO" id="GO:0034765">
    <property type="term" value="P:regulation of monoatomic ion transmembrane transport"/>
    <property type="evidence" value="ECO:0007669"/>
    <property type="project" value="TreeGrafter"/>
</dbReference>
<protein>
    <recommendedName>
        <fullName evidence="18">Inward rectifier potassium channel C-terminal domain-containing protein</fullName>
    </recommendedName>
</protein>
<evidence type="ECO:0000256" key="8">
    <source>
        <dbReference type="ARBA" id="ARBA00023065"/>
    </source>
</evidence>
<feature type="compositionally biased region" description="Low complexity" evidence="12">
    <location>
        <begin position="340"/>
        <end position="356"/>
    </location>
</feature>
<dbReference type="SUPFAM" id="SSF81296">
    <property type="entry name" value="E set domains"/>
    <property type="match status" value="1"/>
</dbReference>
<dbReference type="PANTHER" id="PTHR11767">
    <property type="entry name" value="INWARD RECTIFIER POTASSIUM CHANNEL"/>
    <property type="match status" value="1"/>
</dbReference>
<evidence type="ECO:0000259" key="14">
    <source>
        <dbReference type="Pfam" id="PF07885"/>
    </source>
</evidence>
<keyword evidence="5 11" id="KW-0851">Voltage-gated channel</keyword>
<organism evidence="16 17">
    <name type="scientific">Elliptochloris bilobata</name>
    <dbReference type="NCBI Taxonomy" id="381761"/>
    <lineage>
        <taxon>Eukaryota</taxon>
        <taxon>Viridiplantae</taxon>
        <taxon>Chlorophyta</taxon>
        <taxon>core chlorophytes</taxon>
        <taxon>Trebouxiophyceae</taxon>
        <taxon>Trebouxiophyceae incertae sedis</taxon>
        <taxon>Elliptochloris clade</taxon>
        <taxon>Elliptochloris</taxon>
    </lineage>
</organism>
<keyword evidence="2 11" id="KW-0813">Transport</keyword>
<dbReference type="GO" id="GO:0005886">
    <property type="term" value="C:plasma membrane"/>
    <property type="evidence" value="ECO:0007669"/>
    <property type="project" value="TreeGrafter"/>
</dbReference>
<dbReference type="Pfam" id="PF07885">
    <property type="entry name" value="Ion_trans_2"/>
    <property type="match status" value="1"/>
</dbReference>
<accession>A0AAW1QDS6</accession>
<feature type="region of interest" description="Disordered" evidence="12">
    <location>
        <begin position="1"/>
        <end position="22"/>
    </location>
</feature>
<dbReference type="InterPro" id="IPR013099">
    <property type="entry name" value="K_chnl_dom"/>
</dbReference>
<feature type="transmembrane region" description="Helical" evidence="13">
    <location>
        <begin position="50"/>
        <end position="76"/>
    </location>
</feature>
<feature type="region of interest" description="Disordered" evidence="12">
    <location>
        <begin position="331"/>
        <end position="359"/>
    </location>
</feature>
<evidence type="ECO:0000256" key="5">
    <source>
        <dbReference type="ARBA" id="ARBA00022882"/>
    </source>
</evidence>
<evidence type="ECO:0000256" key="1">
    <source>
        <dbReference type="ARBA" id="ARBA00004141"/>
    </source>
</evidence>
<comment type="subcellular location">
    <subcellularLocation>
        <location evidence="1 11">Membrane</location>
        <topology evidence="1 11">Multi-pass membrane protein</topology>
    </subcellularLocation>
</comment>
<dbReference type="SUPFAM" id="SSF81324">
    <property type="entry name" value="Voltage-gated potassium channels"/>
    <property type="match status" value="1"/>
</dbReference>
<dbReference type="InterPro" id="IPR013518">
    <property type="entry name" value="K_chnl_inward-rec_Kir_cyto"/>
</dbReference>
<dbReference type="GO" id="GO:1990573">
    <property type="term" value="P:potassium ion import across plasma membrane"/>
    <property type="evidence" value="ECO:0007669"/>
    <property type="project" value="TreeGrafter"/>
</dbReference>
<feature type="domain" description="Inward rectifier potassium channel C-terminal" evidence="15">
    <location>
        <begin position="248"/>
        <end position="312"/>
    </location>
</feature>
<feature type="domain" description="Potassium channel" evidence="14">
    <location>
        <begin position="88"/>
        <end position="142"/>
    </location>
</feature>
<dbReference type="Gene3D" id="1.10.287.70">
    <property type="match status" value="1"/>
</dbReference>
<evidence type="ECO:0000256" key="9">
    <source>
        <dbReference type="ARBA" id="ARBA00023136"/>
    </source>
</evidence>
<gene>
    <name evidence="16" type="ORF">WJX81_000966</name>
</gene>
<evidence type="ECO:0000313" key="17">
    <source>
        <dbReference type="Proteomes" id="UP001445335"/>
    </source>
</evidence>
<name>A0AAW1QDS6_9CHLO</name>
<evidence type="ECO:0000256" key="10">
    <source>
        <dbReference type="ARBA" id="ARBA00023303"/>
    </source>
</evidence>
<evidence type="ECO:0000313" key="16">
    <source>
        <dbReference type="EMBL" id="KAK9819555.1"/>
    </source>
</evidence>
<evidence type="ECO:0008006" key="18">
    <source>
        <dbReference type="Google" id="ProtNLM"/>
    </source>
</evidence>
<evidence type="ECO:0000256" key="6">
    <source>
        <dbReference type="ARBA" id="ARBA00022958"/>
    </source>
</evidence>
<keyword evidence="6 11" id="KW-0630">Potassium</keyword>
<evidence type="ECO:0000259" key="15">
    <source>
        <dbReference type="Pfam" id="PF17655"/>
    </source>
</evidence>
<comment type="similarity">
    <text evidence="11">Belongs to the inward rectifier-type potassium channel (TC 1.A.2.1) family.</text>
</comment>
<dbReference type="GO" id="GO:0005242">
    <property type="term" value="F:inward rectifier potassium channel activity"/>
    <property type="evidence" value="ECO:0007669"/>
    <property type="project" value="InterPro"/>
</dbReference>
<evidence type="ECO:0000256" key="7">
    <source>
        <dbReference type="ARBA" id="ARBA00022989"/>
    </source>
</evidence>
<reference evidence="16 17" key="1">
    <citation type="journal article" date="2024" name="Nat. Commun.">
        <title>Phylogenomics reveals the evolutionary origins of lichenization in chlorophyte algae.</title>
        <authorList>
            <person name="Puginier C."/>
            <person name="Libourel C."/>
            <person name="Otte J."/>
            <person name="Skaloud P."/>
            <person name="Haon M."/>
            <person name="Grisel S."/>
            <person name="Petersen M."/>
            <person name="Berrin J.G."/>
            <person name="Delaux P.M."/>
            <person name="Dal Grande F."/>
            <person name="Keller J."/>
        </authorList>
    </citation>
    <scope>NUCLEOTIDE SEQUENCE [LARGE SCALE GENOMIC DNA]</scope>
    <source>
        <strain evidence="16 17">SAG 245.80</strain>
    </source>
</reference>
<keyword evidence="9 13" id="KW-0472">Membrane</keyword>
<keyword evidence="8 11" id="KW-0406">Ion transport</keyword>
<dbReference type="Proteomes" id="UP001445335">
    <property type="component" value="Unassembled WGS sequence"/>
</dbReference>
<evidence type="ECO:0000256" key="4">
    <source>
        <dbReference type="ARBA" id="ARBA00022692"/>
    </source>
</evidence>
<keyword evidence="3 11" id="KW-0633">Potassium transport</keyword>
<dbReference type="PRINTS" id="PR01320">
    <property type="entry name" value="KIRCHANNEL"/>
</dbReference>
<feature type="domain" description="Inward rectifier potassium channel C-terminal" evidence="15">
    <location>
        <begin position="152"/>
        <end position="210"/>
    </location>
</feature>